<reference evidence="2 3" key="1">
    <citation type="submission" date="2020-06" db="EMBL/GenBank/DDBJ databases">
        <title>The yeast mating-type switching endonuclease HO is a domesticated member of an unorthodox homing genetic element family.</title>
        <authorList>
            <person name="Coughlan A.Y."/>
            <person name="Lombardi L."/>
            <person name="Braun-Galleani S."/>
            <person name="Martos A.R."/>
            <person name="Galeote V."/>
            <person name="Bigey F."/>
            <person name="Dequin S."/>
            <person name="Byrne K.P."/>
            <person name="Wolfe K.H."/>
        </authorList>
    </citation>
    <scope>NUCLEOTIDE SEQUENCE [LARGE SCALE GENOMIC DNA]</scope>
    <source>
        <strain evidence="2 3">CBS2947</strain>
    </source>
</reference>
<protein>
    <submittedName>
        <fullName evidence="2">Uncharacterized protein</fullName>
    </submittedName>
</protein>
<feature type="transmembrane region" description="Helical" evidence="1">
    <location>
        <begin position="97"/>
        <end position="114"/>
    </location>
</feature>
<dbReference type="GO" id="GO:0005811">
    <property type="term" value="C:lipid droplet"/>
    <property type="evidence" value="ECO:0007669"/>
    <property type="project" value="TreeGrafter"/>
</dbReference>
<evidence type="ECO:0000313" key="3">
    <source>
        <dbReference type="Proteomes" id="UP000510647"/>
    </source>
</evidence>
<sequence>MSDEISKYCLEKLDEWKYFISLASSNLFIEPSASWEIIVSSFLGIKECFTTTKYGYLMFNIFLNYMVSFITSCIFYFYCIFPLTCLIYSIIFGPAGFLFAIGHGALFCNIIACHETRISSRHFMELFFTMVISRVVDKSKPGRINETKDPVSWRIVFIAQIVRWLIIISKLFMWFVISLIPILGIILLKLQSSASRGFTYFIPYLEGTKRLDKSSLNVVYYKSFGKWLVFGLTTGLLESVPIIAGISISTNTCGCALWEVDHPINVEDLELNHQDQR</sequence>
<gene>
    <name evidence="2" type="ORF">HG537_0F04300</name>
</gene>
<feature type="transmembrane region" description="Helical" evidence="1">
    <location>
        <begin position="62"/>
        <end position="91"/>
    </location>
</feature>
<dbReference type="OrthoDB" id="4061312at2759"/>
<evidence type="ECO:0000313" key="2">
    <source>
        <dbReference type="EMBL" id="QLQ81669.1"/>
    </source>
</evidence>
<dbReference type="PANTHER" id="PTHR34292">
    <property type="entry name" value="OUTER SPORE WALL PROTEIN LDS1"/>
    <property type="match status" value="1"/>
</dbReference>
<keyword evidence="3" id="KW-1185">Reference proteome</keyword>
<dbReference type="Proteomes" id="UP000510647">
    <property type="component" value="Chromosome 6"/>
</dbReference>
<dbReference type="GO" id="GO:0005619">
    <property type="term" value="C:ascospore wall"/>
    <property type="evidence" value="ECO:0007669"/>
    <property type="project" value="TreeGrafter"/>
</dbReference>
<organism evidence="2 3">
    <name type="scientific">Torulaspora globosa</name>
    <dbReference type="NCBI Taxonomy" id="48254"/>
    <lineage>
        <taxon>Eukaryota</taxon>
        <taxon>Fungi</taxon>
        <taxon>Dikarya</taxon>
        <taxon>Ascomycota</taxon>
        <taxon>Saccharomycotina</taxon>
        <taxon>Saccharomycetes</taxon>
        <taxon>Saccharomycetales</taxon>
        <taxon>Saccharomycetaceae</taxon>
        <taxon>Torulaspora</taxon>
    </lineage>
</organism>
<keyword evidence="1" id="KW-0812">Transmembrane</keyword>
<dbReference type="GO" id="GO:0005628">
    <property type="term" value="C:prospore membrane"/>
    <property type="evidence" value="ECO:0007669"/>
    <property type="project" value="TreeGrafter"/>
</dbReference>
<keyword evidence="1" id="KW-0472">Membrane</keyword>
<evidence type="ECO:0000256" key="1">
    <source>
        <dbReference type="SAM" id="Phobius"/>
    </source>
</evidence>
<name>A0A7H9HWL8_9SACH</name>
<dbReference type="EMBL" id="CP059272">
    <property type="protein sequence ID" value="QLQ81669.1"/>
    <property type="molecule type" value="Genomic_DNA"/>
</dbReference>
<feature type="transmembrane region" description="Helical" evidence="1">
    <location>
        <begin position="164"/>
        <end position="188"/>
    </location>
</feature>
<keyword evidence="1" id="KW-1133">Transmembrane helix</keyword>
<dbReference type="InterPro" id="IPR052786">
    <property type="entry name" value="Spore_wall_assembly"/>
</dbReference>
<dbReference type="AlphaFoldDB" id="A0A7H9HWL8"/>
<dbReference type="PANTHER" id="PTHR34292:SF3">
    <property type="entry name" value="OUTER SPORE WALL PROTEIN LDS2-RELATED"/>
    <property type="match status" value="1"/>
</dbReference>
<proteinExistence type="predicted"/>
<accession>A0A7H9HWL8</accession>